<gene>
    <name evidence="9" type="ORF">HPC62_22875</name>
</gene>
<dbReference type="Gene3D" id="1.10.10.10">
    <property type="entry name" value="Winged helix-like DNA-binding domain superfamily/Winged helix DNA-binding domain"/>
    <property type="match status" value="1"/>
</dbReference>
<dbReference type="GO" id="GO:1900376">
    <property type="term" value="P:regulation of secondary metabolite biosynthetic process"/>
    <property type="evidence" value="ECO:0007669"/>
    <property type="project" value="TreeGrafter"/>
</dbReference>
<evidence type="ECO:0000256" key="5">
    <source>
        <dbReference type="ARBA" id="ARBA00023125"/>
    </source>
</evidence>
<comment type="cofactor">
    <cofactor evidence="7">
        <name>Zn(2+)</name>
        <dbReference type="ChEBI" id="CHEBI:29105"/>
    </cofactor>
    <text evidence="7">Binds 1 zinc ion per subunit.</text>
</comment>
<evidence type="ECO:0000256" key="1">
    <source>
        <dbReference type="ARBA" id="ARBA00007957"/>
    </source>
</evidence>
<dbReference type="InterPro" id="IPR036388">
    <property type="entry name" value="WH-like_DNA-bd_sf"/>
</dbReference>
<keyword evidence="7" id="KW-0479">Metal-binding</keyword>
<dbReference type="GO" id="GO:0000976">
    <property type="term" value="F:transcription cis-regulatory region binding"/>
    <property type="evidence" value="ECO:0007669"/>
    <property type="project" value="TreeGrafter"/>
</dbReference>
<evidence type="ECO:0000256" key="6">
    <source>
        <dbReference type="ARBA" id="ARBA00023163"/>
    </source>
</evidence>
<evidence type="ECO:0000256" key="7">
    <source>
        <dbReference type="PIRSR" id="PIRSR602481-1"/>
    </source>
</evidence>
<keyword evidence="4" id="KW-0805">Transcription regulation</keyword>
<dbReference type="SUPFAM" id="SSF46785">
    <property type="entry name" value="Winged helix' DNA-binding domain"/>
    <property type="match status" value="1"/>
</dbReference>
<keyword evidence="2" id="KW-0678">Repressor</keyword>
<dbReference type="PANTHER" id="PTHR33202">
    <property type="entry name" value="ZINC UPTAKE REGULATION PROTEIN"/>
    <property type="match status" value="1"/>
</dbReference>
<dbReference type="GO" id="GO:0003700">
    <property type="term" value="F:DNA-binding transcription factor activity"/>
    <property type="evidence" value="ECO:0007669"/>
    <property type="project" value="InterPro"/>
</dbReference>
<name>A0A6M8BEN0_9CYAN</name>
<feature type="binding site" evidence="7">
    <location>
        <position position="121"/>
    </location>
    <ligand>
        <name>Zn(2+)</name>
        <dbReference type="ChEBI" id="CHEBI:29105"/>
    </ligand>
</feature>
<dbReference type="Proteomes" id="UP000505210">
    <property type="component" value="Chromosome"/>
</dbReference>
<evidence type="ECO:0000256" key="4">
    <source>
        <dbReference type="ARBA" id="ARBA00023015"/>
    </source>
</evidence>
<proteinExistence type="inferred from homology"/>
<dbReference type="GO" id="GO:0008270">
    <property type="term" value="F:zinc ion binding"/>
    <property type="evidence" value="ECO:0007669"/>
    <property type="project" value="TreeGrafter"/>
</dbReference>
<evidence type="ECO:0000256" key="3">
    <source>
        <dbReference type="ARBA" id="ARBA00022833"/>
    </source>
</evidence>
<evidence type="ECO:0000313" key="10">
    <source>
        <dbReference type="Proteomes" id="UP000505210"/>
    </source>
</evidence>
<feature type="binding site" evidence="7">
    <location>
        <position position="84"/>
    </location>
    <ligand>
        <name>Zn(2+)</name>
        <dbReference type="ChEBI" id="CHEBI:29105"/>
    </ligand>
</feature>
<dbReference type="InterPro" id="IPR043135">
    <property type="entry name" value="Fur_C"/>
</dbReference>
<dbReference type="FunFam" id="1.10.10.10:FF:000459">
    <property type="entry name" value="Ferric uptake regulation protein"/>
    <property type="match status" value="1"/>
</dbReference>
<sequence length="140" mass="16058">MRTRRTRNQERILTLLKTLNRAVSAQEIFLELRKEGHNIGLATVYRSLEALKLEGVVQSRQISTGEALYSSTQEDRHHLTCLRCGSSLPIDECPVHELEEQLNQSYRFKIYYHMLEFYGLCTQCQEAIASPTQQDQGAVG</sequence>
<keyword evidence="8" id="KW-0408">Iron</keyword>
<dbReference type="KEGG" id="theu:HPC62_22875"/>
<keyword evidence="6" id="KW-0804">Transcription</keyword>
<accession>A0A6M8BEN0</accession>
<dbReference type="AlphaFoldDB" id="A0A6M8BEN0"/>
<dbReference type="GO" id="GO:0045892">
    <property type="term" value="P:negative regulation of DNA-templated transcription"/>
    <property type="evidence" value="ECO:0007669"/>
    <property type="project" value="TreeGrafter"/>
</dbReference>
<dbReference type="PANTHER" id="PTHR33202:SF19">
    <property type="entry name" value="FERRIC UPTAKE REGULATION PROTEIN"/>
    <property type="match status" value="1"/>
</dbReference>
<feature type="binding site" evidence="7">
    <location>
        <position position="124"/>
    </location>
    <ligand>
        <name>Zn(2+)</name>
        <dbReference type="ChEBI" id="CHEBI:29105"/>
    </ligand>
</feature>
<dbReference type="Pfam" id="PF01475">
    <property type="entry name" value="FUR"/>
    <property type="match status" value="1"/>
</dbReference>
<dbReference type="CDD" id="cd07153">
    <property type="entry name" value="Fur_like"/>
    <property type="match status" value="1"/>
</dbReference>
<evidence type="ECO:0000313" key="9">
    <source>
        <dbReference type="EMBL" id="QKD84652.1"/>
    </source>
</evidence>
<evidence type="ECO:0000256" key="2">
    <source>
        <dbReference type="ARBA" id="ARBA00022491"/>
    </source>
</evidence>
<dbReference type="InterPro" id="IPR002481">
    <property type="entry name" value="FUR"/>
</dbReference>
<organism evidence="9 10">
    <name type="scientific">Thermoleptolyngbya sichuanensis A183</name>
    <dbReference type="NCBI Taxonomy" id="2737172"/>
    <lineage>
        <taxon>Bacteria</taxon>
        <taxon>Bacillati</taxon>
        <taxon>Cyanobacteriota</taxon>
        <taxon>Cyanophyceae</taxon>
        <taxon>Oculatellales</taxon>
        <taxon>Oculatellaceae</taxon>
        <taxon>Thermoleptolyngbya</taxon>
        <taxon>Thermoleptolyngbya sichuanensis</taxon>
    </lineage>
</organism>
<comment type="similarity">
    <text evidence="1">Belongs to the Fur family.</text>
</comment>
<dbReference type="EMBL" id="CP053661">
    <property type="protein sequence ID" value="QKD84652.1"/>
    <property type="molecule type" value="Genomic_DNA"/>
</dbReference>
<dbReference type="Gene3D" id="3.30.1490.190">
    <property type="match status" value="1"/>
</dbReference>
<comment type="cofactor">
    <cofactor evidence="8">
        <name>Mn(2+)</name>
        <dbReference type="ChEBI" id="CHEBI:29035"/>
    </cofactor>
    <cofactor evidence="8">
        <name>Fe(2+)</name>
        <dbReference type="ChEBI" id="CHEBI:29033"/>
    </cofactor>
    <text evidence="8">Binds 1 Mn(2+) or Fe(2+) ion per subunit.</text>
</comment>
<evidence type="ECO:0000256" key="8">
    <source>
        <dbReference type="PIRSR" id="PIRSR602481-2"/>
    </source>
</evidence>
<dbReference type="RefSeq" id="WP_172358668.1">
    <property type="nucleotide sequence ID" value="NZ_CP053661.1"/>
</dbReference>
<feature type="binding site" evidence="7">
    <location>
        <position position="81"/>
    </location>
    <ligand>
        <name>Zn(2+)</name>
        <dbReference type="ChEBI" id="CHEBI:29105"/>
    </ligand>
</feature>
<keyword evidence="5" id="KW-0238">DNA-binding</keyword>
<protein>
    <submittedName>
        <fullName evidence="9">Transcriptional repressor</fullName>
    </submittedName>
</protein>
<keyword evidence="3 7" id="KW-0862">Zinc</keyword>
<reference evidence="9 10" key="1">
    <citation type="submission" date="2020-05" db="EMBL/GenBank/DDBJ databases">
        <title>Complete genome sequence of of a novel Thermoleptolyngbya strain isolated from hot springs of Ganzi, Sichuan China.</title>
        <authorList>
            <person name="Tang J."/>
            <person name="Daroch M."/>
            <person name="Li L."/>
            <person name="Waleron K."/>
            <person name="Waleron M."/>
            <person name="Waleron M."/>
        </authorList>
    </citation>
    <scope>NUCLEOTIDE SEQUENCE [LARGE SCALE GENOMIC DNA]</scope>
    <source>
        <strain evidence="9 10">PKUAC-SCTA183</strain>
    </source>
</reference>
<dbReference type="InterPro" id="IPR036390">
    <property type="entry name" value="WH_DNA-bd_sf"/>
</dbReference>
<keyword evidence="10" id="KW-1185">Reference proteome</keyword>
<feature type="binding site" evidence="8">
    <location>
        <position position="113"/>
    </location>
    <ligand>
        <name>Fe cation</name>
        <dbReference type="ChEBI" id="CHEBI:24875"/>
    </ligand>
</feature>